<proteinExistence type="predicted"/>
<dbReference type="Proteomes" id="UP001249020">
    <property type="component" value="Unassembled WGS sequence"/>
</dbReference>
<dbReference type="SUPFAM" id="SSF46785">
    <property type="entry name" value="Winged helix' DNA-binding domain"/>
    <property type="match status" value="1"/>
</dbReference>
<dbReference type="SMART" id="SM00344">
    <property type="entry name" value="HTH_ASNC"/>
    <property type="match status" value="1"/>
</dbReference>
<evidence type="ECO:0000313" key="6">
    <source>
        <dbReference type="Proteomes" id="UP001249020"/>
    </source>
</evidence>
<dbReference type="Pfam" id="PF01037">
    <property type="entry name" value="AsnC_trans_reg"/>
    <property type="match status" value="1"/>
</dbReference>
<dbReference type="GO" id="GO:0043200">
    <property type="term" value="P:response to amino acid"/>
    <property type="evidence" value="ECO:0007669"/>
    <property type="project" value="TreeGrafter"/>
</dbReference>
<keyword evidence="6" id="KW-1185">Reference proteome</keyword>
<dbReference type="PANTHER" id="PTHR30154:SF34">
    <property type="entry name" value="TRANSCRIPTIONAL REGULATOR AZLB"/>
    <property type="match status" value="1"/>
</dbReference>
<evidence type="ECO:0000259" key="4">
    <source>
        <dbReference type="PROSITE" id="PS50956"/>
    </source>
</evidence>
<dbReference type="InterPro" id="IPR011008">
    <property type="entry name" value="Dimeric_a/b-barrel"/>
</dbReference>
<protein>
    <submittedName>
        <fullName evidence="5">Lrp/AsnC family transcriptional regulator</fullName>
    </submittedName>
</protein>
<dbReference type="EMBL" id="JAVRIE010000004">
    <property type="protein sequence ID" value="MDT0583290.1"/>
    <property type="molecule type" value="Genomic_DNA"/>
</dbReference>
<evidence type="ECO:0000256" key="1">
    <source>
        <dbReference type="ARBA" id="ARBA00023015"/>
    </source>
</evidence>
<dbReference type="Gene3D" id="1.10.10.10">
    <property type="entry name" value="Winged helix-like DNA-binding domain superfamily/Winged helix DNA-binding domain"/>
    <property type="match status" value="1"/>
</dbReference>
<dbReference type="AlphaFoldDB" id="A0AAW8R652"/>
<evidence type="ECO:0000256" key="2">
    <source>
        <dbReference type="ARBA" id="ARBA00023125"/>
    </source>
</evidence>
<dbReference type="InterPro" id="IPR019887">
    <property type="entry name" value="Tscrpt_reg_AsnC/Lrp_C"/>
</dbReference>
<keyword evidence="3" id="KW-0804">Transcription</keyword>
<evidence type="ECO:0000313" key="5">
    <source>
        <dbReference type="EMBL" id="MDT0583290.1"/>
    </source>
</evidence>
<gene>
    <name evidence="5" type="ORF">RM544_12125</name>
</gene>
<dbReference type="InterPro" id="IPR036390">
    <property type="entry name" value="WH_DNA-bd_sf"/>
</dbReference>
<dbReference type="GO" id="GO:0043565">
    <property type="term" value="F:sequence-specific DNA binding"/>
    <property type="evidence" value="ECO:0007669"/>
    <property type="project" value="InterPro"/>
</dbReference>
<accession>A0AAW8R652</accession>
<organism evidence="5 6">
    <name type="scientific">Brumicola blandensis</name>
    <dbReference type="NCBI Taxonomy" id="3075611"/>
    <lineage>
        <taxon>Bacteria</taxon>
        <taxon>Pseudomonadati</taxon>
        <taxon>Pseudomonadota</taxon>
        <taxon>Gammaproteobacteria</taxon>
        <taxon>Alteromonadales</taxon>
        <taxon>Alteromonadaceae</taxon>
        <taxon>Brumicola</taxon>
    </lineage>
</organism>
<dbReference type="InterPro" id="IPR000485">
    <property type="entry name" value="AsnC-type_HTH_dom"/>
</dbReference>
<dbReference type="InterPro" id="IPR019888">
    <property type="entry name" value="Tscrpt_reg_AsnC-like"/>
</dbReference>
<dbReference type="CDD" id="cd00090">
    <property type="entry name" value="HTH_ARSR"/>
    <property type="match status" value="1"/>
</dbReference>
<dbReference type="PROSITE" id="PS50956">
    <property type="entry name" value="HTH_ASNC_2"/>
    <property type="match status" value="1"/>
</dbReference>
<feature type="domain" description="HTH asnC-type" evidence="4">
    <location>
        <begin position="9"/>
        <end position="70"/>
    </location>
</feature>
<reference evidence="5 6" key="1">
    <citation type="submission" date="2023-09" db="EMBL/GenBank/DDBJ databases">
        <authorList>
            <person name="Rey-Velasco X."/>
        </authorList>
    </citation>
    <scope>NUCLEOTIDE SEQUENCE [LARGE SCALE GENOMIC DNA]</scope>
    <source>
        <strain evidence="5 6">W409</strain>
    </source>
</reference>
<dbReference type="Pfam" id="PF13404">
    <property type="entry name" value="HTH_AsnC-type"/>
    <property type="match status" value="1"/>
</dbReference>
<dbReference type="InterPro" id="IPR036388">
    <property type="entry name" value="WH-like_DNA-bd_sf"/>
</dbReference>
<keyword evidence="1" id="KW-0805">Transcription regulation</keyword>
<dbReference type="RefSeq" id="WP_311362052.1">
    <property type="nucleotide sequence ID" value="NZ_JAVRIE010000004.1"/>
</dbReference>
<dbReference type="GO" id="GO:0006355">
    <property type="term" value="P:regulation of DNA-templated transcription"/>
    <property type="evidence" value="ECO:0007669"/>
    <property type="project" value="UniProtKB-ARBA"/>
</dbReference>
<sequence length="150" mass="16651">MSNNQNIVLSDVDIQIMALLVQDARQSFAVLGEKVGLSKTPCWNRVKRLQEAGVIQGYSAKIDQAKLGLEIRALVHVVVEFSEYKAFEAAVQAHNSIHWCHAITGEFDYVMEVLSSNITEFDHLLRAELSGLPGVHRFTTSISTRVIKAA</sequence>
<keyword evidence="2" id="KW-0238">DNA-binding</keyword>
<dbReference type="GO" id="GO:0005829">
    <property type="term" value="C:cytosol"/>
    <property type="evidence" value="ECO:0007669"/>
    <property type="project" value="TreeGrafter"/>
</dbReference>
<name>A0AAW8R652_9ALTE</name>
<dbReference type="SUPFAM" id="SSF54909">
    <property type="entry name" value="Dimeric alpha+beta barrel"/>
    <property type="match status" value="1"/>
</dbReference>
<dbReference type="PRINTS" id="PR00033">
    <property type="entry name" value="HTHASNC"/>
</dbReference>
<dbReference type="PANTHER" id="PTHR30154">
    <property type="entry name" value="LEUCINE-RESPONSIVE REGULATORY PROTEIN"/>
    <property type="match status" value="1"/>
</dbReference>
<evidence type="ECO:0000256" key="3">
    <source>
        <dbReference type="ARBA" id="ARBA00023163"/>
    </source>
</evidence>
<dbReference type="InterPro" id="IPR011991">
    <property type="entry name" value="ArsR-like_HTH"/>
</dbReference>
<dbReference type="Gene3D" id="3.30.70.920">
    <property type="match status" value="1"/>
</dbReference>
<comment type="caution">
    <text evidence="5">The sequence shown here is derived from an EMBL/GenBank/DDBJ whole genome shotgun (WGS) entry which is preliminary data.</text>
</comment>